<evidence type="ECO:0000313" key="3">
    <source>
        <dbReference type="Proteomes" id="UP000095281"/>
    </source>
</evidence>
<feature type="region of interest" description="Disordered" evidence="1">
    <location>
        <begin position="47"/>
        <end position="74"/>
    </location>
</feature>
<keyword evidence="3" id="KW-1185">Reference proteome</keyword>
<evidence type="ECO:0000256" key="1">
    <source>
        <dbReference type="SAM" id="MobiDB-lite"/>
    </source>
</evidence>
<dbReference type="AlphaFoldDB" id="A0A1I8BNW8"/>
<reference evidence="4" key="1">
    <citation type="submission" date="2016-11" db="UniProtKB">
        <authorList>
            <consortium name="WormBaseParasite"/>
        </authorList>
    </citation>
    <scope>IDENTIFICATION</scope>
</reference>
<proteinExistence type="predicted"/>
<dbReference type="Proteomes" id="UP000095281">
    <property type="component" value="Unplaced"/>
</dbReference>
<name>A0A1I8BNW8_MELHA</name>
<keyword evidence="2" id="KW-0732">Signal</keyword>
<evidence type="ECO:0000256" key="2">
    <source>
        <dbReference type="SAM" id="SignalP"/>
    </source>
</evidence>
<dbReference type="WBParaSite" id="MhA1_Contig388.frz3.gene22">
    <property type="protein sequence ID" value="MhA1_Contig388.frz3.gene22"/>
    <property type="gene ID" value="MhA1_Contig388.frz3.gene22"/>
</dbReference>
<evidence type="ECO:0000313" key="4">
    <source>
        <dbReference type="WBParaSite" id="MhA1_Contig388.frz3.gene22"/>
    </source>
</evidence>
<accession>A0A1I8BNW8</accession>
<feature type="region of interest" description="Disordered" evidence="1">
    <location>
        <begin position="163"/>
        <end position="203"/>
    </location>
</feature>
<feature type="signal peptide" evidence="2">
    <location>
        <begin position="1"/>
        <end position="28"/>
    </location>
</feature>
<protein>
    <submittedName>
        <fullName evidence="4">Uncharacterized protein</fullName>
    </submittedName>
</protein>
<sequence length="285" mass="33412">MRLFSRKIWHFYILPLFLFFVHFELLEGIGETTPLIQKNEIEEITEEPKKTLKSVERNDDSDEDDNENTLLLSNGNEKKKESSKLWSVIKQNWRKLTKKPSFNLKKVKLLNNIKPKKSLKYKVLSKDNKLESSRHKDPLPSNNEIEEIAEESTLNEENNSFQLGINNQTIPPKHKNYSSSYPHNLSHQRKLKEEAKKKKSPEDIAEKIKEEIEKMEGEYPGIEYFLKDPERSEILQEKLKNLFNVKLPSKYGKEYLACFNCPQISSQNTEPMGMQQIQARIEVSS</sequence>
<feature type="compositionally biased region" description="Basic and acidic residues" evidence="1">
    <location>
        <begin position="191"/>
        <end position="203"/>
    </location>
</feature>
<feature type="compositionally biased region" description="Basic and acidic residues" evidence="1">
    <location>
        <begin position="47"/>
        <end position="58"/>
    </location>
</feature>
<feature type="chain" id="PRO_5009316004" evidence="2">
    <location>
        <begin position="29"/>
        <end position="285"/>
    </location>
</feature>
<organism evidence="3 4">
    <name type="scientific">Meloidogyne hapla</name>
    <name type="common">Root-knot nematode worm</name>
    <dbReference type="NCBI Taxonomy" id="6305"/>
    <lineage>
        <taxon>Eukaryota</taxon>
        <taxon>Metazoa</taxon>
        <taxon>Ecdysozoa</taxon>
        <taxon>Nematoda</taxon>
        <taxon>Chromadorea</taxon>
        <taxon>Rhabditida</taxon>
        <taxon>Tylenchina</taxon>
        <taxon>Tylenchomorpha</taxon>
        <taxon>Tylenchoidea</taxon>
        <taxon>Meloidogynidae</taxon>
        <taxon>Meloidogyninae</taxon>
        <taxon>Meloidogyne</taxon>
    </lineage>
</organism>